<protein>
    <submittedName>
        <fullName evidence="1">Uncharacterized protein</fullName>
    </submittedName>
</protein>
<keyword evidence="2" id="KW-1185">Reference proteome</keyword>
<dbReference type="EMBL" id="JAOPHQ010000307">
    <property type="protein sequence ID" value="KAK0155064.1"/>
    <property type="molecule type" value="Genomic_DNA"/>
</dbReference>
<evidence type="ECO:0000313" key="1">
    <source>
        <dbReference type="EMBL" id="KAK0155064.1"/>
    </source>
</evidence>
<sequence length="193" mass="22251">MKWLGTESSEQAKRIRAVHIRNHAAGVNMVWQHLEECYGTPEVIEDALLKKIEHFPKLANKNNIRLRELSDILLKLECAKEDGALPGLSYLDTARGVRQIVEKLPYNLQERWISVGSKYKEDYRVSFPPFSVFSKFVQQQAKIKNDPSFTIFTSSSQASSEKPVKYSNKSSVTAQNRHTCRTFRCPIQFCFKH</sequence>
<accession>A0AA47NBA1</accession>
<dbReference type="PANTHER" id="PTHR47331:SF7">
    <property type="match status" value="1"/>
</dbReference>
<dbReference type="PANTHER" id="PTHR47331">
    <property type="entry name" value="PHD-TYPE DOMAIN-CONTAINING PROTEIN"/>
    <property type="match status" value="1"/>
</dbReference>
<gene>
    <name evidence="1" type="ORF">N1851_002629</name>
</gene>
<evidence type="ECO:0000313" key="2">
    <source>
        <dbReference type="Proteomes" id="UP001174136"/>
    </source>
</evidence>
<dbReference type="AlphaFoldDB" id="A0AA47NBA1"/>
<proteinExistence type="predicted"/>
<comment type="caution">
    <text evidence="1">The sequence shown here is derived from an EMBL/GenBank/DDBJ whole genome shotgun (WGS) entry which is preliminary data.</text>
</comment>
<reference evidence="1" key="1">
    <citation type="journal article" date="2023" name="Front. Mar. Sci.">
        <title>A new Merluccius polli reference genome to investigate the effects of global change in West African waters.</title>
        <authorList>
            <person name="Mateo J.L."/>
            <person name="Blanco-Fernandez C."/>
            <person name="Garcia-Vazquez E."/>
            <person name="Machado-Schiaffino G."/>
        </authorList>
    </citation>
    <scope>NUCLEOTIDE SEQUENCE</scope>
    <source>
        <strain evidence="1">C29</strain>
        <tissue evidence="1">Fin</tissue>
    </source>
</reference>
<dbReference type="Proteomes" id="UP001174136">
    <property type="component" value="Unassembled WGS sequence"/>
</dbReference>
<name>A0AA47NBA1_MERPO</name>
<organism evidence="1 2">
    <name type="scientific">Merluccius polli</name>
    <name type="common">Benguela hake</name>
    <name type="synonym">Merluccius cadenati</name>
    <dbReference type="NCBI Taxonomy" id="89951"/>
    <lineage>
        <taxon>Eukaryota</taxon>
        <taxon>Metazoa</taxon>
        <taxon>Chordata</taxon>
        <taxon>Craniata</taxon>
        <taxon>Vertebrata</taxon>
        <taxon>Euteleostomi</taxon>
        <taxon>Actinopterygii</taxon>
        <taxon>Neopterygii</taxon>
        <taxon>Teleostei</taxon>
        <taxon>Neoteleostei</taxon>
        <taxon>Acanthomorphata</taxon>
        <taxon>Zeiogadaria</taxon>
        <taxon>Gadariae</taxon>
        <taxon>Gadiformes</taxon>
        <taxon>Gadoidei</taxon>
        <taxon>Merlucciidae</taxon>
        <taxon>Merluccius</taxon>
    </lineage>
</organism>